<protein>
    <submittedName>
        <fullName evidence="2">XRE family transcriptional regulator</fullName>
    </submittedName>
</protein>
<reference evidence="2 3" key="1">
    <citation type="submission" date="2018-08" db="EMBL/GenBank/DDBJ databases">
        <title>Mucilaginibacter sp. MYSH2.</title>
        <authorList>
            <person name="Seo T."/>
        </authorList>
    </citation>
    <scope>NUCLEOTIDE SEQUENCE [LARGE SCALE GENOMIC DNA]</scope>
    <source>
        <strain evidence="2 3">MYSH2</strain>
    </source>
</reference>
<dbReference type="SUPFAM" id="SSF47413">
    <property type="entry name" value="lambda repressor-like DNA-binding domains"/>
    <property type="match status" value="1"/>
</dbReference>
<proteinExistence type="predicted"/>
<keyword evidence="3" id="KW-1185">Reference proteome</keyword>
<comment type="caution">
    <text evidence="2">The sequence shown here is derived from an EMBL/GenBank/DDBJ whole genome shotgun (WGS) entry which is preliminary data.</text>
</comment>
<dbReference type="CDD" id="cd00093">
    <property type="entry name" value="HTH_XRE"/>
    <property type="match status" value="1"/>
</dbReference>
<organism evidence="2 3">
    <name type="scientific">Mucilaginibacter conchicola</name>
    <dbReference type="NCBI Taxonomy" id="2303333"/>
    <lineage>
        <taxon>Bacteria</taxon>
        <taxon>Pseudomonadati</taxon>
        <taxon>Bacteroidota</taxon>
        <taxon>Sphingobacteriia</taxon>
        <taxon>Sphingobacteriales</taxon>
        <taxon>Sphingobacteriaceae</taxon>
        <taxon>Mucilaginibacter</taxon>
    </lineage>
</organism>
<evidence type="ECO:0000313" key="3">
    <source>
        <dbReference type="Proteomes" id="UP000264217"/>
    </source>
</evidence>
<dbReference type="OrthoDB" id="678057at2"/>
<sequence length="76" mass="8703">MANEVSKEYLLKFGIHLKSLRQSKGLSLRQLAAKCNIEHADITRYEKGEINMSFNSIVELSVGLEMTLKELMDFQL</sequence>
<dbReference type="AlphaFoldDB" id="A0A372NQH4"/>
<dbReference type="Pfam" id="PF13560">
    <property type="entry name" value="HTH_31"/>
    <property type="match status" value="1"/>
</dbReference>
<dbReference type="Gene3D" id="1.10.260.40">
    <property type="entry name" value="lambda repressor-like DNA-binding domains"/>
    <property type="match status" value="1"/>
</dbReference>
<feature type="domain" description="HTH cro/C1-type" evidence="1">
    <location>
        <begin position="17"/>
        <end position="71"/>
    </location>
</feature>
<dbReference type="EMBL" id="QWDC01000003">
    <property type="protein sequence ID" value="RFZ91108.1"/>
    <property type="molecule type" value="Genomic_DNA"/>
</dbReference>
<evidence type="ECO:0000259" key="1">
    <source>
        <dbReference type="PROSITE" id="PS50943"/>
    </source>
</evidence>
<dbReference type="Proteomes" id="UP000264217">
    <property type="component" value="Unassembled WGS sequence"/>
</dbReference>
<name>A0A372NQH4_9SPHI</name>
<dbReference type="RefSeq" id="WP_117393311.1">
    <property type="nucleotide sequence ID" value="NZ_QWDC01000003.1"/>
</dbReference>
<accession>A0A372NQH4</accession>
<evidence type="ECO:0000313" key="2">
    <source>
        <dbReference type="EMBL" id="RFZ91108.1"/>
    </source>
</evidence>
<dbReference type="SMART" id="SM00530">
    <property type="entry name" value="HTH_XRE"/>
    <property type="match status" value="1"/>
</dbReference>
<dbReference type="GO" id="GO:0003677">
    <property type="term" value="F:DNA binding"/>
    <property type="evidence" value="ECO:0007669"/>
    <property type="project" value="InterPro"/>
</dbReference>
<dbReference type="InterPro" id="IPR001387">
    <property type="entry name" value="Cro/C1-type_HTH"/>
</dbReference>
<gene>
    <name evidence="2" type="ORF">D0C36_19390</name>
</gene>
<dbReference type="PROSITE" id="PS50943">
    <property type="entry name" value="HTH_CROC1"/>
    <property type="match status" value="1"/>
</dbReference>
<dbReference type="InterPro" id="IPR010982">
    <property type="entry name" value="Lambda_DNA-bd_dom_sf"/>
</dbReference>